<evidence type="ECO:0000256" key="11">
    <source>
        <dbReference type="ARBA" id="ARBA00050449"/>
    </source>
</evidence>
<dbReference type="InterPro" id="IPR050587">
    <property type="entry name" value="GNT1/Glycosyltrans_8"/>
</dbReference>
<keyword evidence="8" id="KW-0299">Galactose metabolism</keyword>
<accession>A0A0K9PQL8</accession>
<keyword evidence="14" id="KW-1185">Reference proteome</keyword>
<evidence type="ECO:0000256" key="7">
    <source>
        <dbReference type="ARBA" id="ARBA00022723"/>
    </source>
</evidence>
<dbReference type="PANTHER" id="PTHR11183">
    <property type="entry name" value="GLYCOGENIN SUBFAMILY MEMBER"/>
    <property type="match status" value="1"/>
</dbReference>
<proteinExistence type="inferred from homology"/>
<dbReference type="GO" id="GO:0016757">
    <property type="term" value="F:glycosyltransferase activity"/>
    <property type="evidence" value="ECO:0000318"/>
    <property type="project" value="GO_Central"/>
</dbReference>
<sequence>MSSPRCRAYVTFLAGNGDYVKGVVGLIKSLRKVKSAYPLVVAMLADVPKAHRELLLDQGCIIRDIEQVYPPQNTGSFARQYYIVNYSKLQLWNLTEYSKIVFLDADVGVYENIDHLFDLPDGKFYAVNDCFCEPEWGHSPQFQIGYCQQCPEKVAWPAHKLGPRPSPYFNTGMFVTEPNNETFQKLISMLQDATPTAFAEQDFLNIFFEDIHNGGYVPIPSVYNLIVGMLWRHPENVESDKIKVFHYCSRGAKPWRYTGKETNMDREDVKMWVKKWWDVYNDKSLDYKVTMNKIAEEKDDPVPAKIVIAAKNN</sequence>
<evidence type="ECO:0000256" key="10">
    <source>
        <dbReference type="ARBA" id="ARBA00023277"/>
    </source>
</evidence>
<dbReference type="OMA" id="RIWNFKE"/>
<dbReference type="GO" id="GO:0006012">
    <property type="term" value="P:galactose metabolic process"/>
    <property type="evidence" value="ECO:0007669"/>
    <property type="project" value="UniProtKB-KW"/>
</dbReference>
<evidence type="ECO:0000256" key="5">
    <source>
        <dbReference type="ARBA" id="ARBA00022676"/>
    </source>
</evidence>
<evidence type="ECO:0000256" key="2">
    <source>
        <dbReference type="ARBA" id="ARBA00004496"/>
    </source>
</evidence>
<dbReference type="GO" id="GO:0006950">
    <property type="term" value="P:response to stress"/>
    <property type="evidence" value="ECO:0007669"/>
    <property type="project" value="UniProtKB-ARBA"/>
</dbReference>
<protein>
    <recommendedName>
        <fullName evidence="12">Hexosyltransferase</fullName>
        <ecNumber evidence="12">2.4.1.-</ecNumber>
    </recommendedName>
</protein>
<name>A0A0K9PQL8_ZOSMR</name>
<comment type="subcellular location">
    <subcellularLocation>
        <location evidence="2">Cytoplasm</location>
    </subcellularLocation>
</comment>
<keyword evidence="4" id="KW-0963">Cytoplasm</keyword>
<reference evidence="14" key="1">
    <citation type="journal article" date="2016" name="Nature">
        <title>The genome of the seagrass Zostera marina reveals angiosperm adaptation to the sea.</title>
        <authorList>
            <person name="Olsen J.L."/>
            <person name="Rouze P."/>
            <person name="Verhelst B."/>
            <person name="Lin Y.-C."/>
            <person name="Bayer T."/>
            <person name="Collen J."/>
            <person name="Dattolo E."/>
            <person name="De Paoli E."/>
            <person name="Dittami S."/>
            <person name="Maumus F."/>
            <person name="Michel G."/>
            <person name="Kersting A."/>
            <person name="Lauritano C."/>
            <person name="Lohaus R."/>
            <person name="Toepel M."/>
            <person name="Tonon T."/>
            <person name="Vanneste K."/>
            <person name="Amirebrahimi M."/>
            <person name="Brakel J."/>
            <person name="Bostroem C."/>
            <person name="Chovatia M."/>
            <person name="Grimwood J."/>
            <person name="Jenkins J.W."/>
            <person name="Jueterbock A."/>
            <person name="Mraz A."/>
            <person name="Stam W.T."/>
            <person name="Tice H."/>
            <person name="Bornberg-Bauer E."/>
            <person name="Green P.J."/>
            <person name="Pearson G.A."/>
            <person name="Procaccini G."/>
            <person name="Duarte C.M."/>
            <person name="Schmutz J."/>
            <person name="Reusch T.B.H."/>
            <person name="Van de Peer Y."/>
        </authorList>
    </citation>
    <scope>NUCLEOTIDE SEQUENCE [LARGE SCALE GENOMIC DNA]</scope>
    <source>
        <strain evidence="14">cv. Finnish</strain>
    </source>
</reference>
<evidence type="ECO:0000256" key="8">
    <source>
        <dbReference type="ARBA" id="ARBA00023144"/>
    </source>
</evidence>
<keyword evidence="6" id="KW-0808">Transferase</keyword>
<evidence type="ECO:0000313" key="14">
    <source>
        <dbReference type="Proteomes" id="UP000036987"/>
    </source>
</evidence>
<dbReference type="Gene3D" id="3.90.550.10">
    <property type="entry name" value="Spore Coat Polysaccharide Biosynthesis Protein SpsA, Chain A"/>
    <property type="match status" value="1"/>
</dbReference>
<dbReference type="Pfam" id="PF01501">
    <property type="entry name" value="Glyco_transf_8"/>
    <property type="match status" value="1"/>
</dbReference>
<dbReference type="Proteomes" id="UP000036987">
    <property type="component" value="Unassembled WGS sequence"/>
</dbReference>
<dbReference type="STRING" id="29655.A0A0K9PQL8"/>
<evidence type="ECO:0000256" key="4">
    <source>
        <dbReference type="ARBA" id="ARBA00022490"/>
    </source>
</evidence>
<dbReference type="FunFam" id="3.90.550.10:FF:000049">
    <property type="entry name" value="Hexosyltransferase"/>
    <property type="match status" value="1"/>
</dbReference>
<keyword evidence="10" id="KW-0119">Carbohydrate metabolism</keyword>
<evidence type="ECO:0000256" key="1">
    <source>
        <dbReference type="ARBA" id="ARBA00001968"/>
    </source>
</evidence>
<keyword evidence="7" id="KW-0479">Metal-binding</keyword>
<dbReference type="SUPFAM" id="SSF53448">
    <property type="entry name" value="Nucleotide-diphospho-sugar transferases"/>
    <property type="match status" value="1"/>
</dbReference>
<dbReference type="GO" id="GO:0005737">
    <property type="term" value="C:cytoplasm"/>
    <property type="evidence" value="ECO:0007669"/>
    <property type="project" value="UniProtKB-SubCell"/>
</dbReference>
<dbReference type="GO" id="GO:0047216">
    <property type="term" value="F:inositol 3-alpha-galactosyltransferase activity"/>
    <property type="evidence" value="ECO:0007669"/>
    <property type="project" value="UniProtKB-EC"/>
</dbReference>
<comment type="catalytic activity">
    <reaction evidence="11">
        <text>myo-inositol + UDP-alpha-D-galactose = alpha-D-galactosyl-(1-&gt;3)-1D-myo-inositol + UDP + H(+)</text>
        <dbReference type="Rhea" id="RHEA:12464"/>
        <dbReference type="ChEBI" id="CHEBI:15378"/>
        <dbReference type="ChEBI" id="CHEBI:17268"/>
        <dbReference type="ChEBI" id="CHEBI:17505"/>
        <dbReference type="ChEBI" id="CHEBI:58223"/>
        <dbReference type="ChEBI" id="CHEBI:66914"/>
        <dbReference type="EC" id="2.4.1.123"/>
    </reaction>
</comment>
<dbReference type="GO" id="GO:0046872">
    <property type="term" value="F:metal ion binding"/>
    <property type="evidence" value="ECO:0007669"/>
    <property type="project" value="UniProtKB-KW"/>
</dbReference>
<comment type="cofactor">
    <cofactor evidence="1">
        <name>a divalent metal cation</name>
        <dbReference type="ChEBI" id="CHEBI:60240"/>
    </cofactor>
</comment>
<dbReference type="InterPro" id="IPR029044">
    <property type="entry name" value="Nucleotide-diphossugar_trans"/>
</dbReference>
<evidence type="ECO:0000256" key="9">
    <source>
        <dbReference type="ARBA" id="ARBA00023211"/>
    </source>
</evidence>
<keyword evidence="5" id="KW-0328">Glycosyltransferase</keyword>
<dbReference type="EC" id="2.4.1.-" evidence="12"/>
<evidence type="ECO:0000256" key="12">
    <source>
        <dbReference type="RuleBase" id="RU362027"/>
    </source>
</evidence>
<dbReference type="AlphaFoldDB" id="A0A0K9PQL8"/>
<evidence type="ECO:0000313" key="13">
    <source>
        <dbReference type="EMBL" id="KMZ71244.1"/>
    </source>
</evidence>
<dbReference type="CDD" id="cd02537">
    <property type="entry name" value="GT8_Glycogenin"/>
    <property type="match status" value="1"/>
</dbReference>
<comment type="caution">
    <text evidence="13">The sequence shown here is derived from an EMBL/GenBank/DDBJ whole genome shotgun (WGS) entry which is preliminary data.</text>
</comment>
<comment type="similarity">
    <text evidence="3">Belongs to the glycosyltransferase 8 family. Galactosyltransferase subfamily.</text>
</comment>
<dbReference type="OrthoDB" id="2014201at2759"/>
<organism evidence="13 14">
    <name type="scientific">Zostera marina</name>
    <name type="common">Eelgrass</name>
    <dbReference type="NCBI Taxonomy" id="29655"/>
    <lineage>
        <taxon>Eukaryota</taxon>
        <taxon>Viridiplantae</taxon>
        <taxon>Streptophyta</taxon>
        <taxon>Embryophyta</taxon>
        <taxon>Tracheophyta</taxon>
        <taxon>Spermatophyta</taxon>
        <taxon>Magnoliopsida</taxon>
        <taxon>Liliopsida</taxon>
        <taxon>Zosteraceae</taxon>
        <taxon>Zostera</taxon>
    </lineage>
</organism>
<evidence type="ECO:0000256" key="3">
    <source>
        <dbReference type="ARBA" id="ARBA00007790"/>
    </source>
</evidence>
<evidence type="ECO:0000256" key="6">
    <source>
        <dbReference type="ARBA" id="ARBA00022679"/>
    </source>
</evidence>
<keyword evidence="9" id="KW-0464">Manganese</keyword>
<gene>
    <name evidence="13" type="ORF">ZOSMA_185G00630</name>
</gene>
<dbReference type="InterPro" id="IPR002495">
    <property type="entry name" value="Glyco_trans_8"/>
</dbReference>
<dbReference type="EMBL" id="LFYR01000684">
    <property type="protein sequence ID" value="KMZ71244.1"/>
    <property type="molecule type" value="Genomic_DNA"/>
</dbReference>